<sequence>MHEEWLKSTPAAGASGAESAVVEEVWTQLLRESDLHAAISSQRTHTHDEADGRTCRLAWASDEWWALTDEQLRLLSFEALLLSQAAPLEKEETAPDDIAGGGEATPRRAAVDLRRLRQEDARRLSEELSRRLAASIVLSGLEEEEARLPTILRARRRPDEEQMATALEHFHHEERPASTAPPALTSAADAGGTWQEEELLEPMLARLIPLAADAINQWRGEAQRWCALRADEVATAFGSLEHRLGLREEPPLPKEVRRQRSQARRLRAKITDSIVEEVRLHLAIPRDLAARLARLVRLPPPPPSWHLHDHTSRLPPSSLYEDVQLYVPYRLLLLQQLHPSHFKSHQEYADFAERQLAAFVAGLLCAVREADASAKWDVRGTASAPAEPVDSTRLEALVLLVAREQLLPLLRQPEETYEEAPMLEALRKLTNLSWRIFAALPKHLPRVEDGEQRLPFFYPSSLALYEPIVGVSVSPSGGRAPLPLVAAAQFEARLLRLRRCSLLLSEHTHLLCMLQRSFASWVDAMAPGASADLETMLRLTRVLHATSRQLLRFLRMHSQEGVEWGAAEKADHREVLPSVLRFMQQLMADYHSAFNALDGPAVEIPLVVLREAFDSYFDLLSVAHSFTKFSGLSVDQCLLSAEDAARKEQEESEAAATAVGTAASLEAKVKQLEDRVADGGLAKRLADEFFQRSSEWALSQPEIIAFLEQNKMLHEPAPSEDAKPSDDSSAKWRTRQSELITRAGHRANAEEFDPPRALRFFEAAHALAPRTPLLLSCANMLLKVGRCGLAAELYRRVLVGADHEKKEHVQMAQRKLREADDQITSTREALSQLRAQLGSTQKAAAKARGRDGAKAQRSNAHAAFPSDAELAKLHVNHARHLILSSAEKRSRRLVSSFLPPLAPTAVTELLRVLLADLQLEAEYFSPAFTRYLEREEAYRVALRHRADLFQRAAAPSLSTLANWSNNAAHASEKLEVMEEWASAWPMLEELNQLLNANGLSPLELRAGGKDKPPVTEVVELMSPLINEWTSNLTTRFDKQLDAAWKRETWVSINATSSATPHAAVVWDIFKLFMSTLEVFFGEFDRMHDDTGLPPPIQSEWVNDLLFRMFIILNKFLNKMRQDLGSWEALRPRRENYPELDTSKGNTFWQGSRFILDKLIPPGEIAGAQAAERTVHALCVRINSLQFCIEELSKLSLFIQTHWTRLQESMLQRGRKPLADLTTVIHEEAPRAVQATIEEMCTFIGAKIVFEDLREPLIDKLYLRTKDEVNTPVGELWPMLHSRRGNRMLLQHLLDKVLISILEEVREKSIRDAIIFSIFTAIVEALEHILLDSGAKRAFQPEDTDRLLADVELLRQYFIAKDLTGQVRGLAETLVHAHTMRLHAVVELMKRSSDSLVVMFLATAGGPVSPVPDWDAKDPQNKYSIARILLQRARLETE</sequence>
<proteinExistence type="predicted"/>
<keyword evidence="1" id="KW-0175">Coiled coil</keyword>
<feature type="domain" description="MHD2" evidence="2">
    <location>
        <begin position="1284"/>
        <end position="1399"/>
    </location>
</feature>
<reference evidence="3 4" key="1">
    <citation type="journal article" date="2024" name="Science">
        <title>Giant polyketide synthase enzymes in the biosynthesis of giant marine polyether toxins.</title>
        <authorList>
            <person name="Fallon T.R."/>
            <person name="Shende V.V."/>
            <person name="Wierzbicki I.H."/>
            <person name="Pendleton A.L."/>
            <person name="Watervoot N.F."/>
            <person name="Auber R.P."/>
            <person name="Gonzalez D.J."/>
            <person name="Wisecaver J.H."/>
            <person name="Moore B.S."/>
        </authorList>
    </citation>
    <scope>NUCLEOTIDE SEQUENCE [LARGE SCALE GENOMIC DNA]</scope>
    <source>
        <strain evidence="3 4">12B1</strain>
    </source>
</reference>
<gene>
    <name evidence="3" type="ORF">AB1Y20_011156</name>
</gene>
<accession>A0AB34IPP3</accession>
<evidence type="ECO:0000256" key="1">
    <source>
        <dbReference type="SAM" id="Coils"/>
    </source>
</evidence>
<organism evidence="3 4">
    <name type="scientific">Prymnesium parvum</name>
    <name type="common">Toxic golden alga</name>
    <dbReference type="NCBI Taxonomy" id="97485"/>
    <lineage>
        <taxon>Eukaryota</taxon>
        <taxon>Haptista</taxon>
        <taxon>Haptophyta</taxon>
        <taxon>Prymnesiophyceae</taxon>
        <taxon>Prymnesiales</taxon>
        <taxon>Prymnesiaceae</taxon>
        <taxon>Prymnesium</taxon>
    </lineage>
</organism>
<dbReference type="InterPro" id="IPR008528">
    <property type="entry name" value="unc-13_homologue"/>
</dbReference>
<dbReference type="Pfam" id="PF25761">
    <property type="entry name" value="TPR_PATROL1"/>
    <property type="match status" value="1"/>
</dbReference>
<dbReference type="PROSITE" id="PS51259">
    <property type="entry name" value="MHD2"/>
    <property type="match status" value="1"/>
</dbReference>
<feature type="coiled-coil region" evidence="1">
    <location>
        <begin position="809"/>
        <end position="836"/>
    </location>
</feature>
<protein>
    <recommendedName>
        <fullName evidence="2">MHD2 domain-containing protein</fullName>
    </recommendedName>
</protein>
<dbReference type="InterPro" id="IPR057984">
    <property type="entry name" value="PATROL1_C"/>
</dbReference>
<evidence type="ECO:0000313" key="3">
    <source>
        <dbReference type="EMBL" id="KAL1503093.1"/>
    </source>
</evidence>
<evidence type="ECO:0000259" key="2">
    <source>
        <dbReference type="PROSITE" id="PS51259"/>
    </source>
</evidence>
<dbReference type="InterPro" id="IPR014772">
    <property type="entry name" value="Munc13_dom-2"/>
</dbReference>
<dbReference type="Proteomes" id="UP001515480">
    <property type="component" value="Unassembled WGS sequence"/>
</dbReference>
<keyword evidence="4" id="KW-1185">Reference proteome</keyword>
<comment type="caution">
    <text evidence="3">The sequence shown here is derived from an EMBL/GenBank/DDBJ whole genome shotgun (WGS) entry which is preliminary data.</text>
</comment>
<evidence type="ECO:0000313" key="4">
    <source>
        <dbReference type="Proteomes" id="UP001515480"/>
    </source>
</evidence>
<dbReference type="PANTHER" id="PTHR31280">
    <property type="entry name" value="PROTEIN UNC-13 HOMOLOG"/>
    <property type="match status" value="1"/>
</dbReference>
<name>A0AB34IPP3_PRYPA</name>
<dbReference type="PANTHER" id="PTHR31280:SF2">
    <property type="entry name" value="PROTEIN UNC-13 HOMOLOG"/>
    <property type="match status" value="1"/>
</dbReference>
<dbReference type="EMBL" id="JBGBPQ010000022">
    <property type="protein sequence ID" value="KAL1503093.1"/>
    <property type="molecule type" value="Genomic_DNA"/>
</dbReference>